<dbReference type="VEuPathDB" id="FungiDB:VP01_237g7"/>
<feature type="region of interest" description="Disordered" evidence="1">
    <location>
        <begin position="279"/>
        <end position="298"/>
    </location>
</feature>
<dbReference type="EMBL" id="LAVV01007258">
    <property type="protein sequence ID" value="KNZ56540.1"/>
    <property type="molecule type" value="Genomic_DNA"/>
</dbReference>
<sequence length="298" mass="32058">MPHPLVIAAGMAIIVGAGYVVYTELNHNSEEEEAYHTYCATIRAEKEARNRRLASLMSTADSHSASSSSRNIHHQQGLRHRPTNQHTTHQQVDYPLIDLAQQVYPPLPSSQRSPSPTPSSSSTKSDLKRLYSYSPILDIPVPEAVIFIAPGLDESVEAEASAASEEEAQPSSGDGSSSADDNHSCDVADERPLIDWMPQEDSTTLARLLGLTSSIVSDSPVDESSSQPANQDPAHHPPPTSSHSLQDFIVPEAPVNPPFTTGDSDHWSVAGDAVLPLAASPSLDDNWSDLGSESFEHI</sequence>
<comment type="caution">
    <text evidence="2">The sequence shown here is derived from an EMBL/GenBank/DDBJ whole genome shotgun (WGS) entry which is preliminary data.</text>
</comment>
<feature type="compositionally biased region" description="Low complexity" evidence="1">
    <location>
        <begin position="158"/>
        <end position="179"/>
    </location>
</feature>
<dbReference type="OrthoDB" id="2503926at2759"/>
<keyword evidence="3" id="KW-1185">Reference proteome</keyword>
<name>A0A0L6V8U8_9BASI</name>
<feature type="compositionally biased region" description="Low complexity" evidence="1">
    <location>
        <begin position="109"/>
        <end position="124"/>
    </location>
</feature>
<feature type="compositionally biased region" description="Basic residues" evidence="1">
    <location>
        <begin position="71"/>
        <end position="83"/>
    </location>
</feature>
<evidence type="ECO:0000313" key="2">
    <source>
        <dbReference type="EMBL" id="KNZ56540.1"/>
    </source>
</evidence>
<accession>A0A0L6V8U8</accession>
<feature type="region of interest" description="Disordered" evidence="1">
    <location>
        <begin position="55"/>
        <end position="86"/>
    </location>
</feature>
<evidence type="ECO:0000313" key="3">
    <source>
        <dbReference type="Proteomes" id="UP000037035"/>
    </source>
</evidence>
<evidence type="ECO:0000256" key="1">
    <source>
        <dbReference type="SAM" id="MobiDB-lite"/>
    </source>
</evidence>
<feature type="compositionally biased region" description="Low complexity" evidence="1">
    <location>
        <begin position="55"/>
        <end position="69"/>
    </location>
</feature>
<feature type="compositionally biased region" description="Basic and acidic residues" evidence="1">
    <location>
        <begin position="180"/>
        <end position="193"/>
    </location>
</feature>
<feature type="compositionally biased region" description="Polar residues" evidence="1">
    <location>
        <begin position="216"/>
        <end position="230"/>
    </location>
</feature>
<feature type="region of interest" description="Disordered" evidence="1">
    <location>
        <begin position="216"/>
        <end position="266"/>
    </location>
</feature>
<feature type="region of interest" description="Disordered" evidence="1">
    <location>
        <begin position="157"/>
        <end position="198"/>
    </location>
</feature>
<protein>
    <submittedName>
        <fullName evidence="2">Uncharacterized protein</fullName>
    </submittedName>
</protein>
<gene>
    <name evidence="2" type="ORF">VP01_237g7</name>
</gene>
<dbReference type="Proteomes" id="UP000037035">
    <property type="component" value="Unassembled WGS sequence"/>
</dbReference>
<reference evidence="2 3" key="1">
    <citation type="submission" date="2015-08" db="EMBL/GenBank/DDBJ databases">
        <title>Next Generation Sequencing and Analysis of the Genome of Puccinia sorghi L Schw, the Causal Agent of Maize Common Rust.</title>
        <authorList>
            <person name="Rochi L."/>
            <person name="Burguener G."/>
            <person name="Darino M."/>
            <person name="Turjanski A."/>
            <person name="Kreff E."/>
            <person name="Dieguez M.J."/>
            <person name="Sacco F."/>
        </authorList>
    </citation>
    <scope>NUCLEOTIDE SEQUENCE [LARGE SCALE GENOMIC DNA]</scope>
    <source>
        <strain evidence="2 3">RO10H11247</strain>
    </source>
</reference>
<organism evidence="2 3">
    <name type="scientific">Puccinia sorghi</name>
    <dbReference type="NCBI Taxonomy" id="27349"/>
    <lineage>
        <taxon>Eukaryota</taxon>
        <taxon>Fungi</taxon>
        <taxon>Dikarya</taxon>
        <taxon>Basidiomycota</taxon>
        <taxon>Pucciniomycotina</taxon>
        <taxon>Pucciniomycetes</taxon>
        <taxon>Pucciniales</taxon>
        <taxon>Pucciniaceae</taxon>
        <taxon>Puccinia</taxon>
    </lineage>
</organism>
<proteinExistence type="predicted"/>
<feature type="region of interest" description="Disordered" evidence="1">
    <location>
        <begin position="105"/>
        <end position="126"/>
    </location>
</feature>
<dbReference type="AlphaFoldDB" id="A0A0L6V8U8"/>